<sequence length="441" mass="48556">MINTKKIFHGDLVIWIVFFLLCMISLIEVYSAASTLSYKSGDFMAPLFKQAVFLSVGTVVVVLVHNIPCRFFKLIPVLGWPLIVLLLLVTLFLGVRENGGTRWISLFGFQFQPSELAKGVVITTTALILGALQREDGADRKAMKYIMMATLPICGLIVTENLSTTAILFGVVCLMMYIGRVPLMQLFKLFGVMLMGLVAIIAVSSMTPKDSMLYKKVFHRIETWESRIGSFVGAEEDENTAKVKLEDQEKEDSKDEKTFDMKQNAQRGHAYIAIASSNFVGRMPGNSVERDFLSQAFSDFIYAIIIEEMGVLGGAGVAFLYVVLLFRAGRIASRCERNFPAFLTMGLAILLVCQASINMMVAVGLFPVTGQPLPLISRGGSSTLITCAYIGMILSVSRYARKNKEEDNTSSLFSSGQTQTTAIESPEDHAAEVFVDDKGLV</sequence>
<dbReference type="AlphaFoldDB" id="J9FMJ9"/>
<dbReference type="GO" id="GO:0008360">
    <property type="term" value="P:regulation of cell shape"/>
    <property type="evidence" value="ECO:0007669"/>
    <property type="project" value="UniProtKB-KW"/>
</dbReference>
<dbReference type="PANTHER" id="PTHR30474">
    <property type="entry name" value="CELL CYCLE PROTEIN"/>
    <property type="match status" value="1"/>
</dbReference>
<evidence type="ECO:0000256" key="7">
    <source>
        <dbReference type="ARBA" id="ARBA00022989"/>
    </source>
</evidence>
<dbReference type="GO" id="GO:0005886">
    <property type="term" value="C:plasma membrane"/>
    <property type="evidence" value="ECO:0007669"/>
    <property type="project" value="TreeGrafter"/>
</dbReference>
<protein>
    <recommendedName>
        <fullName evidence="10">peptidoglycan glycosyltransferase</fullName>
        <ecNumber evidence="10">2.4.99.28</ecNumber>
    </recommendedName>
    <alternativeName>
        <fullName evidence="9">Peptidoglycan polymerase</fullName>
    </alternativeName>
</protein>
<reference evidence="13" key="1">
    <citation type="journal article" date="2012" name="PLoS ONE">
        <title>Gene sets for utilization of primary and secondary nutrition supplies in the distal gut of endangered iberian lynx.</title>
        <authorList>
            <person name="Alcaide M."/>
            <person name="Messina E."/>
            <person name="Richter M."/>
            <person name="Bargiela R."/>
            <person name="Peplies J."/>
            <person name="Huws S.A."/>
            <person name="Newbold C.J."/>
            <person name="Golyshin P.N."/>
            <person name="Simon M.A."/>
            <person name="Lopez G."/>
            <person name="Yakimov M.M."/>
            <person name="Ferrer M."/>
        </authorList>
    </citation>
    <scope>NUCLEOTIDE SEQUENCE</scope>
</reference>
<feature type="transmembrane region" description="Helical" evidence="12">
    <location>
        <begin position="12"/>
        <end position="30"/>
    </location>
</feature>
<feature type="transmembrane region" description="Helical" evidence="12">
    <location>
        <begin position="145"/>
        <end position="174"/>
    </location>
</feature>
<dbReference type="GO" id="GO:0008955">
    <property type="term" value="F:peptidoglycan glycosyltransferase activity"/>
    <property type="evidence" value="ECO:0007669"/>
    <property type="project" value="UniProtKB-EC"/>
</dbReference>
<dbReference type="Pfam" id="PF01098">
    <property type="entry name" value="FTSW_RODA_SPOVE"/>
    <property type="match status" value="1"/>
</dbReference>
<dbReference type="GO" id="GO:0051301">
    <property type="term" value="P:cell division"/>
    <property type="evidence" value="ECO:0007669"/>
    <property type="project" value="InterPro"/>
</dbReference>
<dbReference type="EMBL" id="AMCI01005689">
    <property type="protein sequence ID" value="EJW95658.1"/>
    <property type="molecule type" value="Genomic_DNA"/>
</dbReference>
<keyword evidence="8 12" id="KW-0472">Membrane</keyword>
<comment type="subcellular location">
    <subcellularLocation>
        <location evidence="1">Membrane</location>
        <topology evidence="1">Multi-pass membrane protein</topology>
    </subcellularLocation>
</comment>
<feature type="transmembrane region" description="Helical" evidence="12">
    <location>
        <begin position="375"/>
        <end position="396"/>
    </location>
</feature>
<dbReference type="InterPro" id="IPR001182">
    <property type="entry name" value="FtsW/RodA"/>
</dbReference>
<keyword evidence="5" id="KW-0133">Cell shape</keyword>
<dbReference type="EC" id="2.4.99.28" evidence="10"/>
<evidence type="ECO:0000256" key="9">
    <source>
        <dbReference type="ARBA" id="ARBA00032370"/>
    </source>
</evidence>
<comment type="caution">
    <text evidence="13">The sequence shown here is derived from an EMBL/GenBank/DDBJ whole genome shotgun (WGS) entry which is preliminary data.</text>
</comment>
<dbReference type="GO" id="GO:0015648">
    <property type="term" value="F:lipid-linked peptidoglycan transporter activity"/>
    <property type="evidence" value="ECO:0007669"/>
    <property type="project" value="TreeGrafter"/>
</dbReference>
<evidence type="ECO:0000256" key="1">
    <source>
        <dbReference type="ARBA" id="ARBA00004141"/>
    </source>
</evidence>
<accession>J9FMJ9</accession>
<dbReference type="PANTHER" id="PTHR30474:SF2">
    <property type="entry name" value="PEPTIDOGLYCAN GLYCOSYLTRANSFERASE FTSW-RELATED"/>
    <property type="match status" value="1"/>
</dbReference>
<evidence type="ECO:0000256" key="11">
    <source>
        <dbReference type="ARBA" id="ARBA00049902"/>
    </source>
</evidence>
<keyword evidence="6" id="KW-0573">Peptidoglycan synthesis</keyword>
<gene>
    <name evidence="13" type="ORF">EVA_16236</name>
</gene>
<evidence type="ECO:0000256" key="8">
    <source>
        <dbReference type="ARBA" id="ARBA00023136"/>
    </source>
</evidence>
<feature type="transmembrane region" description="Helical" evidence="12">
    <location>
        <begin position="300"/>
        <end position="326"/>
    </location>
</feature>
<evidence type="ECO:0000256" key="5">
    <source>
        <dbReference type="ARBA" id="ARBA00022960"/>
    </source>
</evidence>
<comment type="catalytic activity">
    <reaction evidence="11">
        <text>[GlcNAc-(1-&gt;4)-Mur2Ac(oyl-L-Ala-gamma-D-Glu-L-Lys-D-Ala-D-Ala)](n)-di-trans,octa-cis-undecaprenyl diphosphate + beta-D-GlcNAc-(1-&gt;4)-Mur2Ac(oyl-L-Ala-gamma-D-Glu-L-Lys-D-Ala-D-Ala)-di-trans,octa-cis-undecaprenyl diphosphate = [GlcNAc-(1-&gt;4)-Mur2Ac(oyl-L-Ala-gamma-D-Glu-L-Lys-D-Ala-D-Ala)](n+1)-di-trans,octa-cis-undecaprenyl diphosphate + di-trans,octa-cis-undecaprenyl diphosphate + H(+)</text>
        <dbReference type="Rhea" id="RHEA:23708"/>
        <dbReference type="Rhea" id="RHEA-COMP:9602"/>
        <dbReference type="Rhea" id="RHEA-COMP:9603"/>
        <dbReference type="ChEBI" id="CHEBI:15378"/>
        <dbReference type="ChEBI" id="CHEBI:58405"/>
        <dbReference type="ChEBI" id="CHEBI:60033"/>
        <dbReference type="ChEBI" id="CHEBI:78435"/>
        <dbReference type="EC" id="2.4.99.28"/>
    </reaction>
</comment>
<feature type="transmembrane region" description="Helical" evidence="12">
    <location>
        <begin position="51"/>
        <end position="68"/>
    </location>
</feature>
<name>J9FMJ9_9ZZZZ</name>
<dbReference type="GO" id="GO:0009252">
    <property type="term" value="P:peptidoglycan biosynthetic process"/>
    <property type="evidence" value="ECO:0007669"/>
    <property type="project" value="UniProtKB-KW"/>
</dbReference>
<dbReference type="GO" id="GO:0032153">
    <property type="term" value="C:cell division site"/>
    <property type="evidence" value="ECO:0007669"/>
    <property type="project" value="TreeGrafter"/>
</dbReference>
<evidence type="ECO:0000256" key="2">
    <source>
        <dbReference type="ARBA" id="ARBA00022676"/>
    </source>
</evidence>
<organism evidence="13">
    <name type="scientific">gut metagenome</name>
    <dbReference type="NCBI Taxonomy" id="749906"/>
    <lineage>
        <taxon>unclassified sequences</taxon>
        <taxon>metagenomes</taxon>
        <taxon>organismal metagenomes</taxon>
    </lineage>
</organism>
<keyword evidence="4 12" id="KW-0812">Transmembrane</keyword>
<evidence type="ECO:0000256" key="3">
    <source>
        <dbReference type="ARBA" id="ARBA00022679"/>
    </source>
</evidence>
<evidence type="ECO:0000256" key="12">
    <source>
        <dbReference type="SAM" id="Phobius"/>
    </source>
</evidence>
<feature type="transmembrane region" description="Helical" evidence="12">
    <location>
        <begin position="338"/>
        <end position="363"/>
    </location>
</feature>
<keyword evidence="3" id="KW-0808">Transferase</keyword>
<evidence type="ECO:0000256" key="6">
    <source>
        <dbReference type="ARBA" id="ARBA00022984"/>
    </source>
</evidence>
<evidence type="ECO:0000256" key="4">
    <source>
        <dbReference type="ARBA" id="ARBA00022692"/>
    </source>
</evidence>
<proteinExistence type="predicted"/>
<keyword evidence="7 12" id="KW-1133">Transmembrane helix</keyword>
<evidence type="ECO:0000313" key="13">
    <source>
        <dbReference type="EMBL" id="EJW95658.1"/>
    </source>
</evidence>
<evidence type="ECO:0000256" key="10">
    <source>
        <dbReference type="ARBA" id="ARBA00044770"/>
    </source>
</evidence>
<feature type="transmembrane region" description="Helical" evidence="12">
    <location>
        <begin position="74"/>
        <end position="95"/>
    </location>
</feature>
<feature type="transmembrane region" description="Helical" evidence="12">
    <location>
        <begin position="186"/>
        <end position="206"/>
    </location>
</feature>
<keyword evidence="2" id="KW-0328">Glycosyltransferase</keyword>